<organism evidence="1 2">
    <name type="scientific">Aspergillus tanneri</name>
    <dbReference type="NCBI Taxonomy" id="1220188"/>
    <lineage>
        <taxon>Eukaryota</taxon>
        <taxon>Fungi</taxon>
        <taxon>Dikarya</taxon>
        <taxon>Ascomycota</taxon>
        <taxon>Pezizomycotina</taxon>
        <taxon>Eurotiomycetes</taxon>
        <taxon>Eurotiomycetidae</taxon>
        <taxon>Eurotiales</taxon>
        <taxon>Aspergillaceae</taxon>
        <taxon>Aspergillus</taxon>
        <taxon>Aspergillus subgen. Circumdati</taxon>
    </lineage>
</organism>
<comment type="caution">
    <text evidence="1">The sequence shown here is derived from an EMBL/GenBank/DDBJ whole genome shotgun (WGS) entry which is preliminary data.</text>
</comment>
<dbReference type="STRING" id="1220188.A0A4S3J5B4"/>
<reference evidence="1 2" key="1">
    <citation type="submission" date="2019-03" db="EMBL/GenBank/DDBJ databases">
        <title>The genome sequence of a newly discovered highly antifungal drug resistant Aspergillus species, Aspergillus tanneri NIH 1004.</title>
        <authorList>
            <person name="Mounaud S."/>
            <person name="Singh I."/>
            <person name="Joardar V."/>
            <person name="Pakala S."/>
            <person name="Pakala S."/>
            <person name="Venepally P."/>
            <person name="Hoover J."/>
            <person name="Nierman W."/>
            <person name="Chung J."/>
            <person name="Losada L."/>
        </authorList>
    </citation>
    <scope>NUCLEOTIDE SEQUENCE [LARGE SCALE GENOMIC DNA]</scope>
    <source>
        <strain evidence="1 2">NIH1004</strain>
    </source>
</reference>
<proteinExistence type="predicted"/>
<dbReference type="PANTHER" id="PTHR33337:SF40">
    <property type="entry name" value="CENP-V_GFA DOMAIN-CONTAINING PROTEIN-RELATED"/>
    <property type="match status" value="1"/>
</dbReference>
<gene>
    <name evidence="1" type="ORF">EYZ11_011291</name>
</gene>
<evidence type="ECO:0008006" key="3">
    <source>
        <dbReference type="Google" id="ProtNLM"/>
    </source>
</evidence>
<evidence type="ECO:0000313" key="2">
    <source>
        <dbReference type="Proteomes" id="UP000308092"/>
    </source>
</evidence>
<dbReference type="EMBL" id="SOSA01000683">
    <property type="protein sequence ID" value="THC89258.1"/>
    <property type="molecule type" value="Genomic_DNA"/>
</dbReference>
<dbReference type="InterPro" id="IPR011057">
    <property type="entry name" value="Mss4-like_sf"/>
</dbReference>
<dbReference type="PANTHER" id="PTHR33337">
    <property type="entry name" value="GFA DOMAIN-CONTAINING PROTEIN"/>
    <property type="match status" value="1"/>
</dbReference>
<accession>A0A4S3J5B4</accession>
<dbReference type="AlphaFoldDB" id="A0A4S3J5B4"/>
<dbReference type="VEuPathDB" id="FungiDB:EYZ11_011291"/>
<protein>
    <recommendedName>
        <fullName evidence="3">CENP-V/GFA domain-containing protein</fullName>
    </recommendedName>
</protein>
<keyword evidence="2" id="KW-1185">Reference proteome</keyword>
<evidence type="ECO:0000313" key="1">
    <source>
        <dbReference type="EMBL" id="THC89258.1"/>
    </source>
</evidence>
<sequence>MTFTQGPSGLTFYSAANRSHQYETPTKVSCSYCQTPIMDEGRNMCLIFPSSIEYGEDYEKWRNAFEVDCHICYTTRVVDLPDGKPKWSGLDEHSNRLDDVGRGVSVRNNSSGYA</sequence>
<name>A0A4S3J5B4_9EURO</name>
<dbReference type="SUPFAM" id="SSF51316">
    <property type="entry name" value="Mss4-like"/>
    <property type="match status" value="1"/>
</dbReference>
<dbReference type="Proteomes" id="UP000308092">
    <property type="component" value="Unassembled WGS sequence"/>
</dbReference>